<dbReference type="AlphaFoldDB" id="A0A1G8FJW7"/>
<proteinExistence type="predicted"/>
<accession>A0A1G8FJW7</accession>
<keyword evidence="2" id="KW-0489">Methyltransferase</keyword>
<organism evidence="2 3">
    <name type="scientific">Myroides phaeus</name>
    <dbReference type="NCBI Taxonomy" id="702745"/>
    <lineage>
        <taxon>Bacteria</taxon>
        <taxon>Pseudomonadati</taxon>
        <taxon>Bacteroidota</taxon>
        <taxon>Flavobacteriia</taxon>
        <taxon>Flavobacteriales</taxon>
        <taxon>Flavobacteriaceae</taxon>
        <taxon>Myroides</taxon>
    </lineage>
</organism>
<dbReference type="GO" id="GO:0008168">
    <property type="term" value="F:methyltransferase activity"/>
    <property type="evidence" value="ECO:0007669"/>
    <property type="project" value="UniProtKB-KW"/>
</dbReference>
<evidence type="ECO:0000313" key="3">
    <source>
        <dbReference type="Proteomes" id="UP000243588"/>
    </source>
</evidence>
<dbReference type="Gene3D" id="3.40.50.150">
    <property type="entry name" value="Vaccinia Virus protein VP39"/>
    <property type="match status" value="1"/>
</dbReference>
<dbReference type="GO" id="GO:0032259">
    <property type="term" value="P:methylation"/>
    <property type="evidence" value="ECO:0007669"/>
    <property type="project" value="UniProtKB-KW"/>
</dbReference>
<sequence length="204" mass="22996">MSNFWDNRYKEEVYAYGTTPNRFFEQALSELPQVGTVLLAAEGEGRNAVFAAQQGWTVSAFDMSVEGQKKAMKLAQDKGVVINYLVSTVKEIDLDRREFDTLGLIFAHFPEEYRRIYHRKLAKAIKKGGTLILEGFSKQHKAKQEKNPAVGGPGEVSMLFDLAELKEDFQDFTFTLAEEQVVTLQEGQFHLGEAAVIRLIGVKQ</sequence>
<dbReference type="Proteomes" id="UP000243588">
    <property type="component" value="Unassembled WGS sequence"/>
</dbReference>
<evidence type="ECO:0000313" key="2">
    <source>
        <dbReference type="EMBL" id="SDH82408.1"/>
    </source>
</evidence>
<protein>
    <submittedName>
        <fullName evidence="2">Methyltransferase domain-containing protein</fullName>
    </submittedName>
</protein>
<dbReference type="Pfam" id="PF13649">
    <property type="entry name" value="Methyltransf_25"/>
    <property type="match status" value="1"/>
</dbReference>
<dbReference type="RefSeq" id="WP_090409578.1">
    <property type="nucleotide sequence ID" value="NZ_FNDQ01000017.1"/>
</dbReference>
<dbReference type="SUPFAM" id="SSF53335">
    <property type="entry name" value="S-adenosyl-L-methionine-dependent methyltransferases"/>
    <property type="match status" value="1"/>
</dbReference>
<dbReference type="InterPro" id="IPR029063">
    <property type="entry name" value="SAM-dependent_MTases_sf"/>
</dbReference>
<feature type="domain" description="Methyltransferase" evidence="1">
    <location>
        <begin position="37"/>
        <end position="129"/>
    </location>
</feature>
<evidence type="ECO:0000259" key="1">
    <source>
        <dbReference type="Pfam" id="PF13649"/>
    </source>
</evidence>
<gene>
    <name evidence="2" type="ORF">SAMN05421818_11731</name>
</gene>
<name>A0A1G8FJW7_9FLAO</name>
<keyword evidence="3" id="KW-1185">Reference proteome</keyword>
<dbReference type="InterPro" id="IPR041698">
    <property type="entry name" value="Methyltransf_25"/>
</dbReference>
<dbReference type="EMBL" id="FNDQ01000017">
    <property type="protein sequence ID" value="SDH82408.1"/>
    <property type="molecule type" value="Genomic_DNA"/>
</dbReference>
<reference evidence="3" key="1">
    <citation type="submission" date="2016-10" db="EMBL/GenBank/DDBJ databases">
        <authorList>
            <person name="Varghese N."/>
            <person name="Submissions S."/>
        </authorList>
    </citation>
    <scope>NUCLEOTIDE SEQUENCE [LARGE SCALE GENOMIC DNA]</scope>
    <source>
        <strain evidence="3">DSM 23313</strain>
    </source>
</reference>
<keyword evidence="2" id="KW-0808">Transferase</keyword>
<dbReference type="STRING" id="702745.SAMN05421818_11731"/>